<evidence type="ECO:0000256" key="10">
    <source>
        <dbReference type="NCBIfam" id="TIGR02150"/>
    </source>
</evidence>
<organism evidence="13 14">
    <name type="scientific">Pedobacter frigidisoli</name>
    <dbReference type="NCBI Taxonomy" id="2530455"/>
    <lineage>
        <taxon>Bacteria</taxon>
        <taxon>Pseudomonadati</taxon>
        <taxon>Bacteroidota</taxon>
        <taxon>Sphingobacteriia</taxon>
        <taxon>Sphingobacteriales</taxon>
        <taxon>Sphingobacteriaceae</taxon>
        <taxon>Pedobacter</taxon>
    </lineage>
</organism>
<dbReference type="RefSeq" id="WP_131557785.1">
    <property type="nucleotide sequence ID" value="NZ_SJSN01000006.1"/>
</dbReference>
<evidence type="ECO:0000256" key="2">
    <source>
        <dbReference type="ARBA" id="ARBA00007579"/>
    </source>
</evidence>
<evidence type="ECO:0000313" key="13">
    <source>
        <dbReference type="EMBL" id="TCD10440.1"/>
    </source>
</evidence>
<keyword evidence="8" id="KW-0414">Isoprene biosynthesis</keyword>
<dbReference type="PANTHER" id="PTHR10885">
    <property type="entry name" value="ISOPENTENYL-DIPHOSPHATE DELTA-ISOMERASE"/>
    <property type="match status" value="1"/>
</dbReference>
<dbReference type="AlphaFoldDB" id="A0A4R0P1U1"/>
<keyword evidence="6" id="KW-0460">Magnesium</keyword>
<dbReference type="NCBIfam" id="TIGR02150">
    <property type="entry name" value="IPP_isom_1"/>
    <property type="match status" value="1"/>
</dbReference>
<evidence type="ECO:0000256" key="1">
    <source>
        <dbReference type="ARBA" id="ARBA00004826"/>
    </source>
</evidence>
<reference evidence="13 14" key="1">
    <citation type="submission" date="2019-02" db="EMBL/GenBank/DDBJ databases">
        <title>Pedobacter sp. RP-3-11 sp. nov., isolated from Arctic soil.</title>
        <authorList>
            <person name="Dahal R.H."/>
        </authorList>
    </citation>
    <scope>NUCLEOTIDE SEQUENCE [LARGE SCALE GENOMIC DNA]</scope>
    <source>
        <strain evidence="13 14">RP-3-11</strain>
    </source>
</reference>
<keyword evidence="9 13" id="KW-0413">Isomerase</keyword>
<dbReference type="EMBL" id="SJSN01000006">
    <property type="protein sequence ID" value="TCD10440.1"/>
    <property type="molecule type" value="Genomic_DNA"/>
</dbReference>
<name>A0A4R0P1U1_9SPHI</name>
<evidence type="ECO:0000256" key="11">
    <source>
        <dbReference type="PIRSR" id="PIRSR018427-1"/>
    </source>
</evidence>
<dbReference type="GO" id="GO:0004452">
    <property type="term" value="F:isopentenyl-diphosphate delta-isomerase activity"/>
    <property type="evidence" value="ECO:0007669"/>
    <property type="project" value="UniProtKB-UniRule"/>
</dbReference>
<dbReference type="InterPro" id="IPR056375">
    <property type="entry name" value="Idi_bact"/>
</dbReference>
<feature type="active site" evidence="11">
    <location>
        <position position="65"/>
    </location>
</feature>
<dbReference type="OrthoDB" id="9809458at2"/>
<keyword evidence="4" id="KW-0963">Cytoplasm</keyword>
<dbReference type="GO" id="GO:0050992">
    <property type="term" value="P:dimethylallyl diphosphate biosynthetic process"/>
    <property type="evidence" value="ECO:0007669"/>
    <property type="project" value="UniProtKB-UniPathway"/>
</dbReference>
<dbReference type="InterPro" id="IPR011876">
    <property type="entry name" value="IsopentenylPP_isomerase_typ1"/>
</dbReference>
<evidence type="ECO:0000256" key="5">
    <source>
        <dbReference type="ARBA" id="ARBA00022723"/>
    </source>
</evidence>
<comment type="caution">
    <text evidence="13">The sequence shown here is derived from an EMBL/GenBank/DDBJ whole genome shotgun (WGS) entry which is preliminary data.</text>
</comment>
<dbReference type="PROSITE" id="PS51462">
    <property type="entry name" value="NUDIX"/>
    <property type="match status" value="1"/>
</dbReference>
<evidence type="ECO:0000256" key="8">
    <source>
        <dbReference type="ARBA" id="ARBA00023229"/>
    </source>
</evidence>
<dbReference type="PIRSF" id="PIRSF018427">
    <property type="entry name" value="Isopntndiph_ism"/>
    <property type="match status" value="1"/>
</dbReference>
<evidence type="ECO:0000256" key="9">
    <source>
        <dbReference type="ARBA" id="ARBA00023235"/>
    </source>
</evidence>
<keyword evidence="7" id="KW-0464">Manganese</keyword>
<dbReference type="Pfam" id="PF00293">
    <property type="entry name" value="NUDIX"/>
    <property type="match status" value="1"/>
</dbReference>
<dbReference type="SUPFAM" id="SSF55811">
    <property type="entry name" value="Nudix"/>
    <property type="match status" value="1"/>
</dbReference>
<evidence type="ECO:0000256" key="6">
    <source>
        <dbReference type="ARBA" id="ARBA00022842"/>
    </source>
</evidence>
<dbReference type="HAMAP" id="MF_00202">
    <property type="entry name" value="Idi"/>
    <property type="match status" value="1"/>
</dbReference>
<evidence type="ECO:0000259" key="12">
    <source>
        <dbReference type="PROSITE" id="PS51462"/>
    </source>
</evidence>
<dbReference type="UniPathway" id="UPA00059">
    <property type="reaction ID" value="UER00104"/>
</dbReference>
<dbReference type="GO" id="GO:0005737">
    <property type="term" value="C:cytoplasm"/>
    <property type="evidence" value="ECO:0007669"/>
    <property type="project" value="TreeGrafter"/>
</dbReference>
<keyword evidence="5" id="KW-0479">Metal-binding</keyword>
<comment type="pathway">
    <text evidence="1">Isoprenoid biosynthesis; dimethylallyl diphosphate biosynthesis; dimethylallyl diphosphate from isopentenyl diphosphate: step 1/1.</text>
</comment>
<comment type="similarity">
    <text evidence="2">Belongs to the IPP isomerase type 1 family.</text>
</comment>
<dbReference type="Proteomes" id="UP000291485">
    <property type="component" value="Unassembled WGS sequence"/>
</dbReference>
<dbReference type="InterPro" id="IPR015797">
    <property type="entry name" value="NUDIX_hydrolase-like_dom_sf"/>
</dbReference>
<accession>A0A4R0P1U1</accession>
<dbReference type="NCBIfam" id="NF002995">
    <property type="entry name" value="PRK03759.1"/>
    <property type="match status" value="1"/>
</dbReference>
<dbReference type="GO" id="GO:0009240">
    <property type="term" value="P:isopentenyl diphosphate biosynthetic process"/>
    <property type="evidence" value="ECO:0007669"/>
    <property type="project" value="TreeGrafter"/>
</dbReference>
<evidence type="ECO:0000313" key="14">
    <source>
        <dbReference type="Proteomes" id="UP000291485"/>
    </source>
</evidence>
<dbReference type="EC" id="5.3.3.2" evidence="3 10"/>
<evidence type="ECO:0000256" key="4">
    <source>
        <dbReference type="ARBA" id="ARBA00022490"/>
    </source>
</evidence>
<gene>
    <name evidence="13" type="ORF">EZ449_08805</name>
</gene>
<dbReference type="Gene3D" id="3.90.79.10">
    <property type="entry name" value="Nucleoside Triphosphate Pyrophosphohydrolase"/>
    <property type="match status" value="1"/>
</dbReference>
<dbReference type="GO" id="GO:0046872">
    <property type="term" value="F:metal ion binding"/>
    <property type="evidence" value="ECO:0007669"/>
    <property type="project" value="UniProtKB-KW"/>
</dbReference>
<feature type="domain" description="Nudix hydrolase" evidence="12">
    <location>
        <begin position="28"/>
        <end position="160"/>
    </location>
</feature>
<evidence type="ECO:0000256" key="7">
    <source>
        <dbReference type="ARBA" id="ARBA00023211"/>
    </source>
</evidence>
<dbReference type="InterPro" id="IPR000086">
    <property type="entry name" value="NUDIX_hydrolase_dom"/>
</dbReference>
<proteinExistence type="inferred from homology"/>
<keyword evidence="14" id="KW-1185">Reference proteome</keyword>
<sequence>MEERVILVDENDLPTGQMEKLEAHQKGKLHRAFSVFIFNTKNELLLQQRAKDKYHSGGLWTNTCCSHPRFGESNLEAAKRRLEEEMGMKCNLSYGFNFIYKAEFEDGLIEHELDHVFFGSSDEIPEINKSEVESYRYVSLDLLKEEIDSNPSQFTPWLKICLNNVVQHV</sequence>
<dbReference type="PANTHER" id="PTHR10885:SF0">
    <property type="entry name" value="ISOPENTENYL-DIPHOSPHATE DELTA-ISOMERASE"/>
    <property type="match status" value="1"/>
</dbReference>
<protein>
    <recommendedName>
        <fullName evidence="3 10">Isopentenyl-diphosphate delta-isomerase</fullName>
        <ecNumber evidence="3 10">5.3.3.2</ecNumber>
    </recommendedName>
</protein>
<feature type="active site" evidence="11">
    <location>
        <position position="112"/>
    </location>
</feature>
<dbReference type="CDD" id="cd02885">
    <property type="entry name" value="NUDIX_IPP_Isomerase"/>
    <property type="match status" value="1"/>
</dbReference>
<evidence type="ECO:0000256" key="3">
    <source>
        <dbReference type="ARBA" id="ARBA00012057"/>
    </source>
</evidence>